<feature type="chain" id="PRO_5015732536" description="Secreted protein" evidence="2">
    <location>
        <begin position="25"/>
        <end position="99"/>
    </location>
</feature>
<accession>A0A2S2Q9L8</accession>
<feature type="transmembrane region" description="Helical" evidence="1">
    <location>
        <begin position="58"/>
        <end position="76"/>
    </location>
</feature>
<keyword evidence="1" id="KW-0812">Transmembrane</keyword>
<keyword evidence="1" id="KW-0472">Membrane</keyword>
<dbReference type="EMBL" id="GGMS01004699">
    <property type="protein sequence ID" value="MBY73902.1"/>
    <property type="molecule type" value="Transcribed_RNA"/>
</dbReference>
<evidence type="ECO:0008006" key="4">
    <source>
        <dbReference type="Google" id="ProtNLM"/>
    </source>
</evidence>
<keyword evidence="2" id="KW-0732">Signal</keyword>
<proteinExistence type="predicted"/>
<sequence length="99" mass="11654">MNLRIFLCCFFFFFFLSHFEMTNSNFIARLCVFCSTTCHSIGVCVFVPTRSNASRFSVLFATYTFYSAFVIHVCVARKRFRRAVDDERKTKNKNKNVET</sequence>
<organism evidence="3">
    <name type="scientific">Sipha flava</name>
    <name type="common">yellow sugarcane aphid</name>
    <dbReference type="NCBI Taxonomy" id="143950"/>
    <lineage>
        <taxon>Eukaryota</taxon>
        <taxon>Metazoa</taxon>
        <taxon>Ecdysozoa</taxon>
        <taxon>Arthropoda</taxon>
        <taxon>Hexapoda</taxon>
        <taxon>Insecta</taxon>
        <taxon>Pterygota</taxon>
        <taxon>Neoptera</taxon>
        <taxon>Paraneoptera</taxon>
        <taxon>Hemiptera</taxon>
        <taxon>Sternorrhyncha</taxon>
        <taxon>Aphidomorpha</taxon>
        <taxon>Aphidoidea</taxon>
        <taxon>Aphididae</taxon>
        <taxon>Sipha</taxon>
    </lineage>
</organism>
<gene>
    <name evidence="3" type="ORF">g.180851</name>
</gene>
<reference evidence="3" key="1">
    <citation type="submission" date="2018-04" db="EMBL/GenBank/DDBJ databases">
        <title>Transcriptome assembly of Sipha flava.</title>
        <authorList>
            <person name="Scully E.D."/>
            <person name="Geib S.M."/>
            <person name="Palmer N.A."/>
            <person name="Koch K."/>
            <person name="Bradshaw J."/>
            <person name="Heng-Moss T."/>
            <person name="Sarath G."/>
        </authorList>
    </citation>
    <scope>NUCLEOTIDE SEQUENCE</scope>
</reference>
<evidence type="ECO:0000313" key="3">
    <source>
        <dbReference type="EMBL" id="MBY73902.1"/>
    </source>
</evidence>
<name>A0A2S2Q9L8_9HEMI</name>
<evidence type="ECO:0000256" key="2">
    <source>
        <dbReference type="SAM" id="SignalP"/>
    </source>
</evidence>
<keyword evidence="1" id="KW-1133">Transmembrane helix</keyword>
<protein>
    <recommendedName>
        <fullName evidence="4">Secreted protein</fullName>
    </recommendedName>
</protein>
<feature type="signal peptide" evidence="2">
    <location>
        <begin position="1"/>
        <end position="24"/>
    </location>
</feature>
<evidence type="ECO:0000256" key="1">
    <source>
        <dbReference type="SAM" id="Phobius"/>
    </source>
</evidence>
<dbReference type="AlphaFoldDB" id="A0A2S2Q9L8"/>